<sequence>MKYFFLFIVLVLYVSLAKAQQAYETITNISYYEDTTGSSDQYKQGKCQLDFYYPKDKKDFATIIWFHAGGLITGKKEIPVELMEKGCAVIGVGYRFYPFVKAPAYIEDAAAAEAWVFKHIADYGGNPRLIFVSGHSAGGYLTLMTGLDKH</sequence>
<dbReference type="EMBL" id="MVDE01000018">
    <property type="protein sequence ID" value="PKQ66013.1"/>
    <property type="molecule type" value="Genomic_DNA"/>
</dbReference>
<reference evidence="4 5" key="1">
    <citation type="journal article" date="2017" name="Front. Microbiol.">
        <title>Labilibaculum manganireducens gen. nov., sp. nov. and Labilibaculum filiforme sp. nov., Novel Bacteroidetes Isolated from Subsurface Sediments of the Baltic Sea.</title>
        <authorList>
            <person name="Vandieken V."/>
            <person name="Marshall I.P."/>
            <person name="Niemann H."/>
            <person name="Engelen B."/>
            <person name="Cypionka H."/>
        </authorList>
    </citation>
    <scope>NUCLEOTIDE SEQUENCE [LARGE SCALE GENOMIC DNA]</scope>
    <source>
        <strain evidence="4 5">59.10-2M</strain>
    </source>
</reference>
<organism evidence="4 5">
    <name type="scientific">Labilibaculum manganireducens</name>
    <dbReference type="NCBI Taxonomy" id="1940525"/>
    <lineage>
        <taxon>Bacteria</taxon>
        <taxon>Pseudomonadati</taxon>
        <taxon>Bacteroidota</taxon>
        <taxon>Bacteroidia</taxon>
        <taxon>Marinilabiliales</taxon>
        <taxon>Marinifilaceae</taxon>
        <taxon>Labilibaculum</taxon>
    </lineage>
</organism>
<feature type="signal peptide" evidence="2">
    <location>
        <begin position="1"/>
        <end position="19"/>
    </location>
</feature>
<dbReference type="Proteomes" id="UP000233618">
    <property type="component" value="Unassembled WGS sequence"/>
</dbReference>
<dbReference type="Pfam" id="PF20434">
    <property type="entry name" value="BD-FAE"/>
    <property type="match status" value="1"/>
</dbReference>
<evidence type="ECO:0000256" key="1">
    <source>
        <dbReference type="ARBA" id="ARBA00022801"/>
    </source>
</evidence>
<keyword evidence="5" id="KW-1185">Reference proteome</keyword>
<dbReference type="SUPFAM" id="SSF53474">
    <property type="entry name" value="alpha/beta-Hydrolases"/>
    <property type="match status" value="1"/>
</dbReference>
<dbReference type="AlphaFoldDB" id="A0A2N3I702"/>
<gene>
    <name evidence="4" type="ORF">BZG01_12715</name>
</gene>
<dbReference type="RefSeq" id="WP_101310224.1">
    <property type="nucleotide sequence ID" value="NZ_MVDE01000018.1"/>
</dbReference>
<dbReference type="InterPro" id="IPR050300">
    <property type="entry name" value="GDXG_lipolytic_enzyme"/>
</dbReference>
<keyword evidence="1" id="KW-0378">Hydrolase</keyword>
<feature type="domain" description="BD-FAE-like" evidence="3">
    <location>
        <begin position="49"/>
        <end position="149"/>
    </location>
</feature>
<protein>
    <recommendedName>
        <fullName evidence="3">BD-FAE-like domain-containing protein</fullName>
    </recommendedName>
</protein>
<name>A0A2N3I702_9BACT</name>
<keyword evidence="2" id="KW-0732">Signal</keyword>
<comment type="caution">
    <text evidence="4">The sequence shown here is derived from an EMBL/GenBank/DDBJ whole genome shotgun (WGS) entry which is preliminary data.</text>
</comment>
<dbReference type="GO" id="GO:0016787">
    <property type="term" value="F:hydrolase activity"/>
    <property type="evidence" value="ECO:0007669"/>
    <property type="project" value="UniProtKB-KW"/>
</dbReference>
<dbReference type="Gene3D" id="3.40.50.1820">
    <property type="entry name" value="alpha/beta hydrolase"/>
    <property type="match status" value="1"/>
</dbReference>
<dbReference type="InterPro" id="IPR029058">
    <property type="entry name" value="AB_hydrolase_fold"/>
</dbReference>
<proteinExistence type="predicted"/>
<evidence type="ECO:0000259" key="3">
    <source>
        <dbReference type="Pfam" id="PF20434"/>
    </source>
</evidence>
<evidence type="ECO:0000313" key="5">
    <source>
        <dbReference type="Proteomes" id="UP000233618"/>
    </source>
</evidence>
<evidence type="ECO:0000313" key="4">
    <source>
        <dbReference type="EMBL" id="PKQ66013.1"/>
    </source>
</evidence>
<evidence type="ECO:0000256" key="2">
    <source>
        <dbReference type="SAM" id="SignalP"/>
    </source>
</evidence>
<accession>A0A2N3I702</accession>
<dbReference type="PANTHER" id="PTHR48081">
    <property type="entry name" value="AB HYDROLASE SUPERFAMILY PROTEIN C4A8.06C"/>
    <property type="match status" value="1"/>
</dbReference>
<dbReference type="InterPro" id="IPR049492">
    <property type="entry name" value="BD-FAE-like_dom"/>
</dbReference>
<dbReference type="PANTHER" id="PTHR48081:SF9">
    <property type="entry name" value="CARBOXYLESTERASE"/>
    <property type="match status" value="1"/>
</dbReference>
<feature type="chain" id="PRO_5014684663" description="BD-FAE-like domain-containing protein" evidence="2">
    <location>
        <begin position="20"/>
        <end position="150"/>
    </location>
</feature>